<protein>
    <submittedName>
        <fullName evidence="1">Uncharacterized protein</fullName>
    </submittedName>
</protein>
<organism evidence="1 2">
    <name type="scientific">Stieleria maiorica</name>
    <dbReference type="NCBI Taxonomy" id="2795974"/>
    <lineage>
        <taxon>Bacteria</taxon>
        <taxon>Pseudomonadati</taxon>
        <taxon>Planctomycetota</taxon>
        <taxon>Planctomycetia</taxon>
        <taxon>Pirellulales</taxon>
        <taxon>Pirellulaceae</taxon>
        <taxon>Stieleria</taxon>
    </lineage>
</organism>
<gene>
    <name evidence="1" type="ORF">Mal15_55160</name>
</gene>
<name>A0A5B9MM04_9BACT</name>
<proteinExistence type="predicted"/>
<sequence length="50" mass="5711">MRMPVSLVCCAIDYSMPHEPQRFFVMPPGIWVDDVDQIMDVWDGKIGAGR</sequence>
<evidence type="ECO:0000313" key="2">
    <source>
        <dbReference type="Proteomes" id="UP000321353"/>
    </source>
</evidence>
<evidence type="ECO:0000313" key="1">
    <source>
        <dbReference type="EMBL" id="QEG01440.1"/>
    </source>
</evidence>
<reference evidence="1 2" key="1">
    <citation type="submission" date="2019-02" db="EMBL/GenBank/DDBJ databases">
        <title>Planctomycetal bacteria perform biofilm scaping via a novel small molecule.</title>
        <authorList>
            <person name="Jeske O."/>
            <person name="Boedeker C."/>
            <person name="Wiegand S."/>
            <person name="Breitling P."/>
            <person name="Kallscheuer N."/>
            <person name="Jogler M."/>
            <person name="Rohde M."/>
            <person name="Petersen J."/>
            <person name="Medema M.H."/>
            <person name="Surup F."/>
            <person name="Jogler C."/>
        </authorList>
    </citation>
    <scope>NUCLEOTIDE SEQUENCE [LARGE SCALE GENOMIC DNA]</scope>
    <source>
        <strain evidence="1 2">Mal15</strain>
    </source>
</reference>
<dbReference type="AlphaFoldDB" id="A0A5B9MM04"/>
<dbReference type="KEGG" id="smam:Mal15_55160"/>
<dbReference type="Proteomes" id="UP000321353">
    <property type="component" value="Chromosome"/>
</dbReference>
<keyword evidence="2" id="KW-1185">Reference proteome</keyword>
<accession>A0A5B9MM04</accession>
<dbReference type="EMBL" id="CP036264">
    <property type="protein sequence ID" value="QEG01440.1"/>
    <property type="molecule type" value="Genomic_DNA"/>
</dbReference>